<accession>A0A7X5C4J3</accession>
<proteinExistence type="predicted"/>
<evidence type="ECO:0000313" key="2">
    <source>
        <dbReference type="Proteomes" id="UP000558113"/>
    </source>
</evidence>
<dbReference type="RefSeq" id="WP_161703566.1">
    <property type="nucleotide sequence ID" value="NZ_JAAAMU010000019.1"/>
</dbReference>
<comment type="caution">
    <text evidence="1">The sequence shown here is derived from an EMBL/GenBank/DDBJ whole genome shotgun (WGS) entry which is preliminary data.</text>
</comment>
<dbReference type="AlphaFoldDB" id="A0A7X5C4J3"/>
<dbReference type="Proteomes" id="UP000558113">
    <property type="component" value="Unassembled WGS sequence"/>
</dbReference>
<dbReference type="Pfam" id="PF09604">
    <property type="entry name" value="Potass_KdpF"/>
    <property type="match status" value="1"/>
</dbReference>
<reference evidence="1 2" key="1">
    <citation type="submission" date="2020-01" db="EMBL/GenBank/DDBJ databases">
        <title>Paenibacillus soybeanensis sp. nov. isolated from the nodules of soybean (Glycine max(L.) Merr).</title>
        <authorList>
            <person name="Wang H."/>
        </authorList>
    </citation>
    <scope>NUCLEOTIDE SEQUENCE [LARGE SCALE GENOMIC DNA]</scope>
    <source>
        <strain evidence="1 2">DSM 23054</strain>
    </source>
</reference>
<gene>
    <name evidence="1" type="ORF">GT003_25870</name>
</gene>
<protein>
    <submittedName>
        <fullName evidence="1">Potassium-transporting ATPase subunit F</fullName>
    </submittedName>
</protein>
<dbReference type="GO" id="GO:0008556">
    <property type="term" value="F:P-type potassium transmembrane transporter activity"/>
    <property type="evidence" value="ECO:0007669"/>
    <property type="project" value="InterPro"/>
</dbReference>
<dbReference type="GO" id="GO:0005886">
    <property type="term" value="C:plasma membrane"/>
    <property type="evidence" value="ECO:0007669"/>
    <property type="project" value="InterPro"/>
</dbReference>
<sequence>MIAMGIIAIALLVYLGFVLVKPEKF</sequence>
<keyword evidence="2" id="KW-1185">Reference proteome</keyword>
<dbReference type="InterPro" id="IPR011726">
    <property type="entry name" value="KdpF"/>
</dbReference>
<organism evidence="1 2">
    <name type="scientific">Paenibacillus sacheonensis</name>
    <dbReference type="NCBI Taxonomy" id="742054"/>
    <lineage>
        <taxon>Bacteria</taxon>
        <taxon>Bacillati</taxon>
        <taxon>Bacillota</taxon>
        <taxon>Bacilli</taxon>
        <taxon>Bacillales</taxon>
        <taxon>Paenibacillaceae</taxon>
        <taxon>Paenibacillus</taxon>
    </lineage>
</organism>
<name>A0A7X5C4J3_9BACL</name>
<dbReference type="EMBL" id="JAAAMU010000019">
    <property type="protein sequence ID" value="NBC72439.1"/>
    <property type="molecule type" value="Genomic_DNA"/>
</dbReference>
<evidence type="ECO:0000313" key="1">
    <source>
        <dbReference type="EMBL" id="NBC72439.1"/>
    </source>
</evidence>